<dbReference type="InterPro" id="IPR011992">
    <property type="entry name" value="EF-hand-dom_pair"/>
</dbReference>
<accession>A0A6P8RPX7</accession>
<evidence type="ECO:0000313" key="9">
    <source>
        <dbReference type="RefSeq" id="XP_033807607.1"/>
    </source>
</evidence>
<feature type="domain" description="EF-hand" evidence="5">
    <location>
        <begin position="532"/>
        <end position="567"/>
    </location>
</feature>
<keyword evidence="3" id="KW-0106">Calcium</keyword>
<dbReference type="InterPro" id="IPR051581">
    <property type="entry name" value="Ca-bind"/>
</dbReference>
<feature type="compositionally biased region" description="Basic residues" evidence="4">
    <location>
        <begin position="21"/>
        <end position="30"/>
    </location>
</feature>
<evidence type="ECO:0000313" key="6">
    <source>
        <dbReference type="Proteomes" id="UP000515159"/>
    </source>
</evidence>
<dbReference type="GO" id="GO:0005509">
    <property type="term" value="F:calcium ion binding"/>
    <property type="evidence" value="ECO:0007669"/>
    <property type="project" value="InterPro"/>
</dbReference>
<protein>
    <submittedName>
        <fullName evidence="7 8">Calcyphosin-2 isoform X1</fullName>
    </submittedName>
</protein>
<dbReference type="CTD" id="84698"/>
<dbReference type="InterPro" id="IPR018247">
    <property type="entry name" value="EF_Hand_1_Ca_BS"/>
</dbReference>
<feature type="region of interest" description="Disordered" evidence="4">
    <location>
        <begin position="1"/>
        <end position="37"/>
    </location>
</feature>
<gene>
    <name evidence="7 8 9" type="primary">CAPS2</name>
</gene>
<dbReference type="PROSITE" id="PS50222">
    <property type="entry name" value="EF_HAND_2"/>
    <property type="match status" value="1"/>
</dbReference>
<dbReference type="PANTHER" id="PTHR34524:SF3">
    <property type="entry name" value="CALCYPHOSIN-2"/>
    <property type="match status" value="1"/>
</dbReference>
<sequence length="665" mass="75810">MDLQIKGVAATSRGQDVLSSARKKSLKGWRSKSQATHELRPADVPCLDLGKLGDSDDENNYTPFGDAYPRLGLPDSSTTISWGTPLQTPSACRVRSQMHSSLEQKIIPENLPLPSDKYKLKYQQYEAEMKEGYKQYSQEAAEKSKSAQPQLSARKAADMETVQPEDGSYDDLTALDMKALMQQCYTSKPYTVQQSIKKLEAEDLAVQRRKQAVVEQVMIDQLSRAVISDPEQNSVAGNDEAVHRLQVLGAVPLRFRKRTLHDTKIRTNSSLTENVLSNKLRFDARIISRNGRDACRELIGFFFGYDQSLTVYEYRQFGRNRTSTLPFIKKGIYSHQRGRRKGKLYEIGDFYIVENVSLCNSWMLISGQQKKEESSLLSKKQNKRKAKPMSQYNTRDFIESSSGKSQLGSWFWQNSAFLRGANFTFLTCDHLNLSDSVKQNPLLKLRLIDIDKKALDSFTSTLMENQQGLTKELDDKSTFIAVQNKLQERLSKRGVRTLTRLGKFFRQQDMKGHGLLCKSDYKQALTYFHLELPEEIFESVWIILDENCNDQVDYGEFTHAVIGEMNEYRKAFVRKVYMKLDPNKTGSVSMTDITKFYCARKHPQVLAGTATEDVIKSALLETLVDACSNPNEVSYCEFEDYYEGLSLAISDDEDFVNILRNSWGV</sequence>
<evidence type="ECO:0000256" key="4">
    <source>
        <dbReference type="SAM" id="MobiDB-lite"/>
    </source>
</evidence>
<name>A0A6P8RPX7_GEOSA</name>
<dbReference type="RefSeq" id="XP_033807606.1">
    <property type="nucleotide sequence ID" value="XM_033951715.1"/>
</dbReference>
<dbReference type="Gene3D" id="1.10.238.10">
    <property type="entry name" value="EF-hand"/>
    <property type="match status" value="2"/>
</dbReference>
<feature type="region of interest" description="Disordered" evidence="4">
    <location>
        <begin position="138"/>
        <end position="167"/>
    </location>
</feature>
<evidence type="ECO:0000256" key="1">
    <source>
        <dbReference type="ARBA" id="ARBA00022723"/>
    </source>
</evidence>
<dbReference type="PROSITE" id="PS00018">
    <property type="entry name" value="EF_HAND_1"/>
    <property type="match status" value="2"/>
</dbReference>
<evidence type="ECO:0000256" key="2">
    <source>
        <dbReference type="ARBA" id="ARBA00022737"/>
    </source>
</evidence>
<dbReference type="InterPro" id="IPR002048">
    <property type="entry name" value="EF_hand_dom"/>
</dbReference>
<dbReference type="RefSeq" id="XP_033807607.1">
    <property type="nucleotide sequence ID" value="XM_033951716.1"/>
</dbReference>
<dbReference type="GeneID" id="117363630"/>
<keyword evidence="1" id="KW-0479">Metal-binding</keyword>
<evidence type="ECO:0000313" key="7">
    <source>
        <dbReference type="RefSeq" id="XP_033807605.1"/>
    </source>
</evidence>
<dbReference type="AlphaFoldDB" id="A0A6P8RPX7"/>
<keyword evidence="6" id="KW-1185">Reference proteome</keyword>
<dbReference type="PANTHER" id="PTHR34524">
    <property type="entry name" value="CALCYPHOSIN"/>
    <property type="match status" value="1"/>
</dbReference>
<dbReference type="Proteomes" id="UP000515159">
    <property type="component" value="Chromosome 7"/>
</dbReference>
<keyword evidence="2" id="KW-0677">Repeat</keyword>
<evidence type="ECO:0000256" key="3">
    <source>
        <dbReference type="ARBA" id="ARBA00022837"/>
    </source>
</evidence>
<evidence type="ECO:0000259" key="5">
    <source>
        <dbReference type="PROSITE" id="PS50222"/>
    </source>
</evidence>
<evidence type="ECO:0000313" key="8">
    <source>
        <dbReference type="RefSeq" id="XP_033807606.1"/>
    </source>
</evidence>
<dbReference type="OrthoDB" id="6280085at2759"/>
<dbReference type="SUPFAM" id="SSF47473">
    <property type="entry name" value="EF-hand"/>
    <property type="match status" value="1"/>
</dbReference>
<dbReference type="KEGG" id="gsh:117363630"/>
<dbReference type="RefSeq" id="XP_033807605.1">
    <property type="nucleotide sequence ID" value="XM_033951714.1"/>
</dbReference>
<reference evidence="7 8" key="1">
    <citation type="submission" date="2025-04" db="UniProtKB">
        <authorList>
            <consortium name="RefSeq"/>
        </authorList>
    </citation>
    <scope>IDENTIFICATION</scope>
</reference>
<organism evidence="6 9">
    <name type="scientific">Geotrypetes seraphini</name>
    <name type="common">Gaboon caecilian</name>
    <name type="synonym">Caecilia seraphini</name>
    <dbReference type="NCBI Taxonomy" id="260995"/>
    <lineage>
        <taxon>Eukaryota</taxon>
        <taxon>Metazoa</taxon>
        <taxon>Chordata</taxon>
        <taxon>Craniata</taxon>
        <taxon>Vertebrata</taxon>
        <taxon>Euteleostomi</taxon>
        <taxon>Amphibia</taxon>
        <taxon>Gymnophiona</taxon>
        <taxon>Geotrypetes</taxon>
    </lineage>
</organism>
<proteinExistence type="predicted"/>